<proteinExistence type="predicted"/>
<evidence type="ECO:0008006" key="3">
    <source>
        <dbReference type="Google" id="ProtNLM"/>
    </source>
</evidence>
<evidence type="ECO:0000313" key="2">
    <source>
        <dbReference type="EMBL" id="CEK57137.1"/>
    </source>
</evidence>
<feature type="transmembrane region" description="Helical" evidence="1">
    <location>
        <begin position="61"/>
        <end position="82"/>
    </location>
</feature>
<keyword evidence="1" id="KW-0812">Transmembrane</keyword>
<organism evidence="2">
    <name type="scientific">Arion vulgaris</name>
    <dbReference type="NCBI Taxonomy" id="1028688"/>
    <lineage>
        <taxon>Eukaryota</taxon>
        <taxon>Metazoa</taxon>
        <taxon>Spiralia</taxon>
        <taxon>Lophotrochozoa</taxon>
        <taxon>Mollusca</taxon>
        <taxon>Gastropoda</taxon>
        <taxon>Heterobranchia</taxon>
        <taxon>Euthyneura</taxon>
        <taxon>Panpulmonata</taxon>
        <taxon>Eupulmonata</taxon>
        <taxon>Stylommatophora</taxon>
        <taxon>Helicina</taxon>
        <taxon>Arionoidea</taxon>
        <taxon>Arionidae</taxon>
        <taxon>Arion</taxon>
    </lineage>
</organism>
<evidence type="ECO:0000256" key="1">
    <source>
        <dbReference type="SAM" id="Phobius"/>
    </source>
</evidence>
<sequence length="228" mass="26001">VVWKCQVGYYEHTADKCMKQISTVPYTSTTTSTTNTTLLSVVKSTMVASYNHTIDGSEVNILAIIVPILVVLSVTGGFLLYWRASHCARNQNNIDKTKHIAEELPAVKQDFDAEGDKEALLPNPSNMLPKDINFRFFFRIVEKLEADNAEKFLRVLDDPSGTFDADNTIGFERAKYHDREYYLTMTCLDWAHKNVKITCHKELVQKALSEIGRHNLLRQLEEAERLTQ</sequence>
<accession>A0A0B6YLT1</accession>
<reference evidence="2" key="1">
    <citation type="submission" date="2014-12" db="EMBL/GenBank/DDBJ databases">
        <title>Insight into the proteome of Arion vulgaris.</title>
        <authorList>
            <person name="Aradska J."/>
            <person name="Bulat T."/>
            <person name="Smidak R."/>
            <person name="Sarate P."/>
            <person name="Gangsoo J."/>
            <person name="Sialana F."/>
            <person name="Bilban M."/>
            <person name="Lubec G."/>
        </authorList>
    </citation>
    <scope>NUCLEOTIDE SEQUENCE</scope>
    <source>
        <tissue evidence="2">Skin</tissue>
    </source>
</reference>
<keyword evidence="1" id="KW-1133">Transmembrane helix</keyword>
<dbReference type="AlphaFoldDB" id="A0A0B6YLT1"/>
<feature type="non-terminal residue" evidence="2">
    <location>
        <position position="1"/>
    </location>
</feature>
<keyword evidence="1" id="KW-0472">Membrane</keyword>
<feature type="non-terminal residue" evidence="2">
    <location>
        <position position="228"/>
    </location>
</feature>
<name>A0A0B6YLT1_9EUPU</name>
<dbReference type="EMBL" id="HACG01010272">
    <property type="protein sequence ID" value="CEK57137.1"/>
    <property type="molecule type" value="Transcribed_RNA"/>
</dbReference>
<gene>
    <name evidence="2" type="primary">ORF29378</name>
</gene>
<protein>
    <recommendedName>
        <fullName evidence="3">Death domain-containing protein</fullName>
    </recommendedName>
</protein>